<dbReference type="EMBL" id="QXGC01000166">
    <property type="protein sequence ID" value="KAE9246625.1"/>
    <property type="molecule type" value="Genomic_DNA"/>
</dbReference>
<evidence type="ECO:0000313" key="19">
    <source>
        <dbReference type="Proteomes" id="UP000440367"/>
    </source>
</evidence>
<feature type="compositionally biased region" description="Low complexity" evidence="6">
    <location>
        <begin position="31"/>
        <end position="42"/>
    </location>
</feature>
<dbReference type="EMBL" id="QXGB01000433">
    <property type="protein sequence ID" value="KAE9215111.1"/>
    <property type="molecule type" value="Genomic_DNA"/>
</dbReference>
<evidence type="ECO:0000256" key="6">
    <source>
        <dbReference type="SAM" id="MobiDB-lite"/>
    </source>
</evidence>
<evidence type="ECO:0000313" key="12">
    <source>
        <dbReference type="EMBL" id="KAE9179387.1"/>
    </source>
</evidence>
<evidence type="ECO:0000313" key="10">
    <source>
        <dbReference type="EMBL" id="KAE9081039.1"/>
    </source>
</evidence>
<dbReference type="EMBL" id="QXGF01000196">
    <property type="protein sequence ID" value="KAE8944604.1"/>
    <property type="molecule type" value="Genomic_DNA"/>
</dbReference>
<evidence type="ECO:0000313" key="18">
    <source>
        <dbReference type="Proteomes" id="UP000437068"/>
    </source>
</evidence>
<dbReference type="Proteomes" id="UP000433483">
    <property type="component" value="Unassembled WGS sequence"/>
</dbReference>
<dbReference type="Proteomes" id="UP000460718">
    <property type="component" value="Unassembled WGS sequence"/>
</dbReference>
<comment type="subcellular location">
    <subcellularLocation>
        <location evidence="1 5">Secreted</location>
    </subcellularLocation>
</comment>
<dbReference type="Proteomes" id="UP000440367">
    <property type="component" value="Unassembled WGS sequence"/>
</dbReference>
<name>A0A6A3FEX4_9STRA</name>
<feature type="compositionally biased region" description="Acidic residues" evidence="6">
    <location>
        <begin position="60"/>
        <end position="71"/>
    </location>
</feature>
<comment type="similarity">
    <text evidence="2 5">Belongs to the RxLR effector family.</text>
</comment>
<evidence type="ECO:0000313" key="13">
    <source>
        <dbReference type="EMBL" id="KAE9215111.1"/>
    </source>
</evidence>
<comment type="caution">
    <text evidence="7">The sequence shown here is derived from an EMBL/GenBank/DDBJ whole genome shotgun (WGS) entry which is preliminary data.</text>
</comment>
<comment type="domain">
    <text evidence="5">The RxLR-dEER motif acts to carry the protein into the host cell cytoplasm through binding to cell surface phosphatidylinositol-3-phosphate.</text>
</comment>
<dbReference type="GO" id="GO:0005576">
    <property type="term" value="C:extracellular region"/>
    <property type="evidence" value="ECO:0007669"/>
    <property type="project" value="UniProtKB-SubCell"/>
</dbReference>
<dbReference type="EMBL" id="QXFW01002700">
    <property type="protein sequence ID" value="KAE8976150.1"/>
    <property type="molecule type" value="Genomic_DNA"/>
</dbReference>
<dbReference type="Proteomes" id="UP000437068">
    <property type="component" value="Unassembled WGS sequence"/>
</dbReference>
<evidence type="ECO:0000313" key="24">
    <source>
        <dbReference type="Proteomes" id="UP000488956"/>
    </source>
</evidence>
<evidence type="ECO:0000313" key="23">
    <source>
        <dbReference type="Proteomes" id="UP000476176"/>
    </source>
</evidence>
<dbReference type="Proteomes" id="UP000429523">
    <property type="component" value="Unassembled WGS sequence"/>
</dbReference>
<keyword evidence="17" id="KW-1185">Reference proteome</keyword>
<dbReference type="EMBL" id="QXGD01003238">
    <property type="protein sequence ID" value="KAE9179387.1"/>
    <property type="molecule type" value="Genomic_DNA"/>
</dbReference>
<sequence length="123" mass="13879">MRLHYMLFVVASAFLLANSIVASADTVANPSTVATTDDASTSEQGKSADKRSLRIRETKEDDGDNDDDDEERGSLKIWLWLNKGLNPKQVYAKLGLNGLGENAWKHNNYAKYLKFSEEWRNKL</sequence>
<dbReference type="Pfam" id="PF16810">
    <property type="entry name" value="RXLR"/>
    <property type="match status" value="1"/>
</dbReference>
<dbReference type="Proteomes" id="UP000488956">
    <property type="component" value="Unassembled WGS sequence"/>
</dbReference>
<evidence type="ECO:0000313" key="11">
    <source>
        <dbReference type="EMBL" id="KAE9092626.1"/>
    </source>
</evidence>
<evidence type="ECO:0000313" key="21">
    <source>
        <dbReference type="Proteomes" id="UP000441208"/>
    </source>
</evidence>
<evidence type="ECO:0000256" key="2">
    <source>
        <dbReference type="ARBA" id="ARBA00010400"/>
    </source>
</evidence>
<proteinExistence type="inferred from homology"/>
<dbReference type="Proteomes" id="UP000476176">
    <property type="component" value="Unassembled WGS sequence"/>
</dbReference>
<dbReference type="OrthoDB" id="126128at2759"/>
<keyword evidence="3 5" id="KW-0964">Secreted</keyword>
<evidence type="ECO:0000313" key="8">
    <source>
        <dbReference type="EMBL" id="KAE8976150.1"/>
    </source>
</evidence>
<evidence type="ECO:0000313" key="22">
    <source>
        <dbReference type="Proteomes" id="UP000460718"/>
    </source>
</evidence>
<evidence type="ECO:0000256" key="5">
    <source>
        <dbReference type="RuleBase" id="RU367124"/>
    </source>
</evidence>
<dbReference type="EMBL" id="QXGA01002751">
    <property type="protein sequence ID" value="KAE9092626.1"/>
    <property type="molecule type" value="Genomic_DNA"/>
</dbReference>
<evidence type="ECO:0000313" key="14">
    <source>
        <dbReference type="EMBL" id="KAE9246625.1"/>
    </source>
</evidence>
<feature type="chain" id="PRO_5034169462" description="RxLR effector protein" evidence="5">
    <location>
        <begin position="25"/>
        <end position="123"/>
    </location>
</feature>
<accession>A0A6A3FEX4</accession>
<feature type="region of interest" description="Disordered" evidence="6">
    <location>
        <begin position="31"/>
        <end position="71"/>
    </location>
</feature>
<dbReference type="AlphaFoldDB" id="A0A6A3FEX4"/>
<dbReference type="EMBL" id="QXFZ01002079">
    <property type="protein sequence ID" value="KAE9081039.1"/>
    <property type="molecule type" value="Genomic_DNA"/>
</dbReference>
<reference evidence="16 17" key="1">
    <citation type="submission" date="2018-08" db="EMBL/GenBank/DDBJ databases">
        <title>Genomic investigation of the strawberry pathogen Phytophthora fragariae indicates pathogenicity is determined by transcriptional variation in three key races.</title>
        <authorList>
            <person name="Adams T.M."/>
            <person name="Armitage A.D."/>
            <person name="Sobczyk M.K."/>
            <person name="Bates H.J."/>
            <person name="Dunwell J.M."/>
            <person name="Nellist C.F."/>
            <person name="Harrison R.J."/>
        </authorList>
    </citation>
    <scope>NUCLEOTIDE SEQUENCE [LARGE SCALE GENOMIC DNA]</scope>
    <source>
        <strain evidence="15 18">A4</strain>
        <strain evidence="12 19">BC-1</strain>
        <strain evidence="14 23">BC-23</strain>
        <strain evidence="13 17">NOV-27</strain>
        <strain evidence="11 20">NOV-5</strain>
        <strain evidence="10 21">NOV-71</strain>
        <strain evidence="7 16">NOV-9</strain>
        <strain evidence="9 24">ONT-3</strain>
        <strain evidence="8 22">SCRP245</strain>
    </source>
</reference>
<dbReference type="EMBL" id="QXFX01002760">
    <property type="protein sequence ID" value="KAE9073883.1"/>
    <property type="molecule type" value="Genomic_DNA"/>
</dbReference>
<evidence type="ECO:0000313" key="7">
    <source>
        <dbReference type="EMBL" id="KAE8944604.1"/>
    </source>
</evidence>
<gene>
    <name evidence="15" type="ORF">PF001_g24607</name>
    <name evidence="12" type="ORF">PF002_g27827</name>
    <name evidence="14" type="ORF">PF004_g4723</name>
    <name evidence="13" type="ORF">PF005_g9551</name>
    <name evidence="11" type="ORF">PF006_g24646</name>
    <name evidence="10" type="ORF">PF007_g22808</name>
    <name evidence="7" type="ORF">PF009_g5703</name>
    <name evidence="9" type="ORF">PF010_g24895</name>
    <name evidence="8" type="ORF">PF011_g24169</name>
</gene>
<dbReference type="Proteomes" id="UP000441208">
    <property type="component" value="Unassembled WGS sequence"/>
</dbReference>
<evidence type="ECO:0000313" key="20">
    <source>
        <dbReference type="Proteomes" id="UP000440732"/>
    </source>
</evidence>
<feature type="signal peptide" evidence="5">
    <location>
        <begin position="1"/>
        <end position="24"/>
    </location>
</feature>
<protein>
    <recommendedName>
        <fullName evidence="5">RxLR effector protein</fullName>
    </recommendedName>
</protein>
<dbReference type="Proteomes" id="UP000440732">
    <property type="component" value="Unassembled WGS sequence"/>
</dbReference>
<organism evidence="7 16">
    <name type="scientific">Phytophthora fragariae</name>
    <dbReference type="NCBI Taxonomy" id="53985"/>
    <lineage>
        <taxon>Eukaryota</taxon>
        <taxon>Sar</taxon>
        <taxon>Stramenopiles</taxon>
        <taxon>Oomycota</taxon>
        <taxon>Peronosporomycetes</taxon>
        <taxon>Peronosporales</taxon>
        <taxon>Peronosporaceae</taxon>
        <taxon>Phytophthora</taxon>
    </lineage>
</organism>
<dbReference type="EMBL" id="QXGE01002723">
    <property type="protein sequence ID" value="KAE9279670.1"/>
    <property type="molecule type" value="Genomic_DNA"/>
</dbReference>
<evidence type="ECO:0000256" key="3">
    <source>
        <dbReference type="ARBA" id="ARBA00022525"/>
    </source>
</evidence>
<evidence type="ECO:0000313" key="16">
    <source>
        <dbReference type="Proteomes" id="UP000429523"/>
    </source>
</evidence>
<keyword evidence="4 5" id="KW-0732">Signal</keyword>
<evidence type="ECO:0000313" key="15">
    <source>
        <dbReference type="EMBL" id="KAE9279670.1"/>
    </source>
</evidence>
<feature type="compositionally biased region" description="Basic and acidic residues" evidence="6">
    <location>
        <begin position="46"/>
        <end position="59"/>
    </location>
</feature>
<comment type="function">
    <text evidence="5">Effector that suppresses plant defense responses during pathogen infection.</text>
</comment>
<evidence type="ECO:0000313" key="9">
    <source>
        <dbReference type="EMBL" id="KAE9073883.1"/>
    </source>
</evidence>
<evidence type="ECO:0000256" key="4">
    <source>
        <dbReference type="ARBA" id="ARBA00022729"/>
    </source>
</evidence>
<evidence type="ECO:0000256" key="1">
    <source>
        <dbReference type="ARBA" id="ARBA00004613"/>
    </source>
</evidence>
<dbReference type="InterPro" id="IPR031825">
    <property type="entry name" value="RXLR"/>
</dbReference>
<evidence type="ECO:0000313" key="17">
    <source>
        <dbReference type="Proteomes" id="UP000433483"/>
    </source>
</evidence>